<feature type="region of interest" description="Disordered" evidence="1">
    <location>
        <begin position="50"/>
        <end position="73"/>
    </location>
</feature>
<protein>
    <submittedName>
        <fullName evidence="2">(Mediterranean fruit fly) hypothetical protein</fullName>
    </submittedName>
</protein>
<gene>
    <name evidence="2" type="ORF">CCAP1982_LOCUS12399</name>
</gene>
<evidence type="ECO:0000256" key="1">
    <source>
        <dbReference type="SAM" id="MobiDB-lite"/>
    </source>
</evidence>
<comment type="caution">
    <text evidence="2">The sequence shown here is derived from an EMBL/GenBank/DDBJ whole genome shotgun (WGS) entry which is preliminary data.</text>
</comment>
<sequence>MKNIYAFALPRKRSESLRTRTYTLFLNARRRMDKQQSVAFLANFAQSIDNASQPSRKQKPHLIQIKAEKEGAR</sequence>
<dbReference type="EMBL" id="CAJHJT010000034">
    <property type="protein sequence ID" value="CAD7003976.1"/>
    <property type="molecule type" value="Genomic_DNA"/>
</dbReference>
<proteinExistence type="predicted"/>
<evidence type="ECO:0000313" key="3">
    <source>
        <dbReference type="Proteomes" id="UP000606786"/>
    </source>
</evidence>
<name>A0A811V295_CERCA</name>
<keyword evidence="3" id="KW-1185">Reference proteome</keyword>
<dbReference type="AlphaFoldDB" id="A0A811V295"/>
<reference evidence="2" key="1">
    <citation type="submission" date="2020-11" db="EMBL/GenBank/DDBJ databases">
        <authorList>
            <person name="Whitehead M."/>
        </authorList>
    </citation>
    <scope>NUCLEOTIDE SEQUENCE</scope>
    <source>
        <strain evidence="2">EGII</strain>
    </source>
</reference>
<evidence type="ECO:0000313" key="2">
    <source>
        <dbReference type="EMBL" id="CAD7003976.1"/>
    </source>
</evidence>
<dbReference type="Proteomes" id="UP000606786">
    <property type="component" value="Unassembled WGS sequence"/>
</dbReference>
<accession>A0A811V295</accession>
<organism evidence="2 3">
    <name type="scientific">Ceratitis capitata</name>
    <name type="common">Mediterranean fruit fly</name>
    <name type="synonym">Tephritis capitata</name>
    <dbReference type="NCBI Taxonomy" id="7213"/>
    <lineage>
        <taxon>Eukaryota</taxon>
        <taxon>Metazoa</taxon>
        <taxon>Ecdysozoa</taxon>
        <taxon>Arthropoda</taxon>
        <taxon>Hexapoda</taxon>
        <taxon>Insecta</taxon>
        <taxon>Pterygota</taxon>
        <taxon>Neoptera</taxon>
        <taxon>Endopterygota</taxon>
        <taxon>Diptera</taxon>
        <taxon>Brachycera</taxon>
        <taxon>Muscomorpha</taxon>
        <taxon>Tephritoidea</taxon>
        <taxon>Tephritidae</taxon>
        <taxon>Ceratitis</taxon>
        <taxon>Ceratitis</taxon>
    </lineage>
</organism>